<evidence type="ECO:0000256" key="1">
    <source>
        <dbReference type="ARBA" id="ARBA00004115"/>
    </source>
</evidence>
<dbReference type="GO" id="GO:0009897">
    <property type="term" value="C:external side of plasma membrane"/>
    <property type="evidence" value="ECO:0007669"/>
    <property type="project" value="TreeGrafter"/>
</dbReference>
<keyword evidence="11 15" id="KW-0675">Receptor</keyword>
<evidence type="ECO:0000256" key="9">
    <source>
        <dbReference type="ARBA" id="ARBA00022989"/>
    </source>
</evidence>
<dbReference type="PANTHER" id="PTHR13351">
    <property type="entry name" value="RENIN RECEPTOR"/>
    <property type="match status" value="1"/>
</dbReference>
<keyword evidence="5" id="KW-0165">Cleavage on pair of basic residues</keyword>
<feature type="transmembrane region" description="Helical" evidence="12">
    <location>
        <begin position="309"/>
        <end position="332"/>
    </location>
</feature>
<comment type="subcellular location">
    <subcellularLocation>
        <location evidence="2">Cell membrane</location>
        <topology evidence="2">Single-pass type I membrane protein</topology>
    </subcellularLocation>
    <subcellularLocation>
        <location evidence="1">Endoplasmic reticulum membrane</location>
        <topology evidence="1">Single-pass type I membrane protein</topology>
    </subcellularLocation>
    <subcellularLocation>
        <location evidence="3">Vesicle</location>
    </subcellularLocation>
</comment>
<proteinExistence type="predicted"/>
<organism evidence="15 16">
    <name type="scientific">Ancylostoma duodenale</name>
    <dbReference type="NCBI Taxonomy" id="51022"/>
    <lineage>
        <taxon>Eukaryota</taxon>
        <taxon>Metazoa</taxon>
        <taxon>Ecdysozoa</taxon>
        <taxon>Nematoda</taxon>
        <taxon>Chromadorea</taxon>
        <taxon>Rhabditida</taxon>
        <taxon>Rhabditina</taxon>
        <taxon>Rhabditomorpha</taxon>
        <taxon>Strongyloidea</taxon>
        <taxon>Ancylostomatidae</taxon>
        <taxon>Ancylostomatinae</taxon>
        <taxon>Ancylostoma</taxon>
    </lineage>
</organism>
<dbReference type="GO" id="GO:0031982">
    <property type="term" value="C:vesicle"/>
    <property type="evidence" value="ECO:0007669"/>
    <property type="project" value="UniProtKB-SubCell"/>
</dbReference>
<keyword evidence="4" id="KW-1003">Cell membrane</keyword>
<evidence type="ECO:0000256" key="8">
    <source>
        <dbReference type="ARBA" id="ARBA00022824"/>
    </source>
</evidence>
<dbReference type="InterPro" id="IPR057318">
    <property type="entry name" value="RENR_N"/>
</dbReference>
<evidence type="ECO:0000256" key="6">
    <source>
        <dbReference type="ARBA" id="ARBA00022692"/>
    </source>
</evidence>
<evidence type="ECO:0000256" key="10">
    <source>
        <dbReference type="ARBA" id="ARBA00023136"/>
    </source>
</evidence>
<dbReference type="EMBL" id="KN735879">
    <property type="protein sequence ID" value="KIH56346.1"/>
    <property type="molecule type" value="Genomic_DNA"/>
</dbReference>
<dbReference type="GO" id="GO:0005789">
    <property type="term" value="C:endoplasmic reticulum membrane"/>
    <property type="evidence" value="ECO:0007669"/>
    <property type="project" value="UniProtKB-SubCell"/>
</dbReference>
<keyword evidence="9 12" id="KW-1133">Transmembrane helix</keyword>
<dbReference type="Proteomes" id="UP000054047">
    <property type="component" value="Unassembled WGS sequence"/>
</dbReference>
<dbReference type="InterPro" id="IPR012493">
    <property type="entry name" value="Renin_rcpt"/>
</dbReference>
<feature type="domain" description="Renin receptor N-terminal" evidence="14">
    <location>
        <begin position="52"/>
        <end position="148"/>
    </location>
</feature>
<evidence type="ECO:0000259" key="13">
    <source>
        <dbReference type="Pfam" id="PF07850"/>
    </source>
</evidence>
<evidence type="ECO:0000256" key="5">
    <source>
        <dbReference type="ARBA" id="ARBA00022685"/>
    </source>
</evidence>
<dbReference type="AlphaFoldDB" id="A0A0C2GH06"/>
<dbReference type="Pfam" id="PF25294">
    <property type="entry name" value="RENR_N"/>
    <property type="match status" value="1"/>
</dbReference>
<sequence length="356" mass="38865">MRTVRNPTTFTISGPRAGLRPRSHARWMGKLVLLLALVAACSASVLEFVSLPASVKLPSSSSASDLRLSQLPQLNANLLGLSAEGVSGFEVESDLFSRPRAIAVIRIEGVDKLNEGNADTYNLENDRPDQFSTLNEQLAHSFGSDREFVTVNRDGISGSAIAQGISKREVSNDIKTKLPALRDELEHLYRVSAAVTAEKAKFKTSSAPDVYLVTIRGLAGENLNNGDRSIAMNDIKKAIDELASALSDVYGDQAVVEVVSISNAVKYPEASEEQILVRRKRAADLSDTDKNLKTWREQLNVYVFVSTDYPAMFAIFAGLTIILALAVLYTVVGMMSMDPSKDSIIYRMTTTRMKKA</sequence>
<keyword evidence="16" id="KW-1185">Reference proteome</keyword>
<accession>A0A0C2GH06</accession>
<dbReference type="PANTHER" id="PTHR13351:SF1">
    <property type="entry name" value="RENIN RECEPTOR"/>
    <property type="match status" value="1"/>
</dbReference>
<evidence type="ECO:0000256" key="4">
    <source>
        <dbReference type="ARBA" id="ARBA00022475"/>
    </source>
</evidence>
<evidence type="ECO:0000256" key="11">
    <source>
        <dbReference type="ARBA" id="ARBA00023170"/>
    </source>
</evidence>
<name>A0A0C2GH06_9BILA</name>
<dbReference type="Pfam" id="PF07850">
    <property type="entry name" value="Renin_r"/>
    <property type="match status" value="1"/>
</dbReference>
<evidence type="ECO:0000313" key="15">
    <source>
        <dbReference type="EMBL" id="KIH56346.1"/>
    </source>
</evidence>
<reference evidence="15 16" key="1">
    <citation type="submission" date="2013-12" db="EMBL/GenBank/DDBJ databases">
        <title>Draft genome of the parsitic nematode Ancylostoma duodenale.</title>
        <authorList>
            <person name="Mitreva M."/>
        </authorList>
    </citation>
    <scope>NUCLEOTIDE SEQUENCE [LARGE SCALE GENOMIC DNA]</scope>
    <source>
        <strain evidence="15 16">Zhejiang</strain>
    </source>
</reference>
<protein>
    <submittedName>
        <fullName evidence="15">Renin receptor-like protein</fullName>
    </submittedName>
</protein>
<feature type="domain" description="Renin receptor-like C-terminal transmembrane spanning segment" evidence="13">
    <location>
        <begin position="279"/>
        <end position="355"/>
    </location>
</feature>
<keyword evidence="10 12" id="KW-0472">Membrane</keyword>
<evidence type="ECO:0000256" key="12">
    <source>
        <dbReference type="SAM" id="Phobius"/>
    </source>
</evidence>
<evidence type="ECO:0000259" key="14">
    <source>
        <dbReference type="Pfam" id="PF25294"/>
    </source>
</evidence>
<dbReference type="GO" id="GO:0098588">
    <property type="term" value="C:bounding membrane of organelle"/>
    <property type="evidence" value="ECO:0007669"/>
    <property type="project" value="UniProtKB-ARBA"/>
</dbReference>
<dbReference type="GO" id="GO:0038023">
    <property type="term" value="F:signaling receptor activity"/>
    <property type="evidence" value="ECO:0007669"/>
    <property type="project" value="InterPro"/>
</dbReference>
<evidence type="ECO:0000256" key="2">
    <source>
        <dbReference type="ARBA" id="ARBA00004251"/>
    </source>
</evidence>
<keyword evidence="6 12" id="KW-0812">Transmembrane</keyword>
<keyword evidence="7" id="KW-0732">Signal</keyword>
<dbReference type="OrthoDB" id="7866065at2759"/>
<dbReference type="GO" id="GO:0030177">
    <property type="term" value="P:positive regulation of Wnt signaling pathway"/>
    <property type="evidence" value="ECO:0007669"/>
    <property type="project" value="TreeGrafter"/>
</dbReference>
<gene>
    <name evidence="15" type="ORF">ANCDUO_13473</name>
</gene>
<keyword evidence="8" id="KW-0256">Endoplasmic reticulum</keyword>
<evidence type="ECO:0000313" key="16">
    <source>
        <dbReference type="Proteomes" id="UP000054047"/>
    </source>
</evidence>
<dbReference type="InterPro" id="IPR056780">
    <property type="entry name" value="Renin_r_C"/>
</dbReference>
<evidence type="ECO:0000256" key="7">
    <source>
        <dbReference type="ARBA" id="ARBA00022729"/>
    </source>
</evidence>
<evidence type="ECO:0000256" key="3">
    <source>
        <dbReference type="ARBA" id="ARBA00004373"/>
    </source>
</evidence>